<keyword evidence="3" id="KW-1185">Reference proteome</keyword>
<gene>
    <name evidence="2" type="ORF">HK099_001230</name>
</gene>
<comment type="caution">
    <text evidence="2">The sequence shown here is derived from an EMBL/GenBank/DDBJ whole genome shotgun (WGS) entry which is preliminary data.</text>
</comment>
<feature type="domain" description="DUF659" evidence="1">
    <location>
        <begin position="4"/>
        <end position="102"/>
    </location>
</feature>
<dbReference type="SUPFAM" id="SSF53098">
    <property type="entry name" value="Ribonuclease H-like"/>
    <property type="match status" value="1"/>
</dbReference>
<proteinExistence type="predicted"/>
<dbReference type="InterPro" id="IPR012337">
    <property type="entry name" value="RNaseH-like_sf"/>
</dbReference>
<dbReference type="Pfam" id="PF04937">
    <property type="entry name" value="DUF659"/>
    <property type="match status" value="1"/>
</dbReference>
<dbReference type="EMBL" id="JADGJW010001325">
    <property type="protein sequence ID" value="KAJ3204220.1"/>
    <property type="molecule type" value="Genomic_DNA"/>
</dbReference>
<sequence length="291" mass="34184">GRKDAKGNYVYACLIIGHNDFKFYLGNLDFNPDLHNAENIFNELEKKLKEHDIVLERIIGIVTDNLPLMVTLKNIITEKYPHIYSLRCVSHDFNTITEWCLNFDEEKIKDVKIHCKQLLSYFSDSQYYAEVLSDWPKKNKVKLGLEMYSDSSWDSFLKLFQCVEAHKERFSPLNRMSVKTLEMLAQTKWFLLEEEKIEKKALFKIEIKTKIQNPNLDNTVKDDPTNPLENLLDEYNKIEIFSKLEEEKNEEIVDSQAIMLNENLEDIFDFSLLPEGEDDVDIMASVVAKYF</sequence>
<name>A0AAD5TVU2_9FUNG</name>
<reference evidence="2" key="1">
    <citation type="submission" date="2020-05" db="EMBL/GenBank/DDBJ databases">
        <title>Phylogenomic resolution of chytrid fungi.</title>
        <authorList>
            <person name="Stajich J.E."/>
            <person name="Amses K."/>
            <person name="Simmons R."/>
            <person name="Seto K."/>
            <person name="Myers J."/>
            <person name="Bonds A."/>
            <person name="Quandt C.A."/>
            <person name="Barry K."/>
            <person name="Liu P."/>
            <person name="Grigoriev I."/>
            <person name="Longcore J.E."/>
            <person name="James T.Y."/>
        </authorList>
    </citation>
    <scope>NUCLEOTIDE SEQUENCE</scope>
    <source>
        <strain evidence="2">JEL0476</strain>
    </source>
</reference>
<evidence type="ECO:0000313" key="2">
    <source>
        <dbReference type="EMBL" id="KAJ3204220.1"/>
    </source>
</evidence>
<protein>
    <recommendedName>
        <fullName evidence="1">DUF659 domain-containing protein</fullName>
    </recommendedName>
</protein>
<accession>A0AAD5TVU2</accession>
<evidence type="ECO:0000259" key="1">
    <source>
        <dbReference type="Pfam" id="PF04937"/>
    </source>
</evidence>
<dbReference type="Proteomes" id="UP001211065">
    <property type="component" value="Unassembled WGS sequence"/>
</dbReference>
<dbReference type="AlphaFoldDB" id="A0AAD5TVU2"/>
<feature type="non-terminal residue" evidence="2">
    <location>
        <position position="1"/>
    </location>
</feature>
<evidence type="ECO:0000313" key="3">
    <source>
        <dbReference type="Proteomes" id="UP001211065"/>
    </source>
</evidence>
<dbReference type="InterPro" id="IPR007021">
    <property type="entry name" value="DUF659"/>
</dbReference>
<organism evidence="2 3">
    <name type="scientific">Clydaea vesicula</name>
    <dbReference type="NCBI Taxonomy" id="447962"/>
    <lineage>
        <taxon>Eukaryota</taxon>
        <taxon>Fungi</taxon>
        <taxon>Fungi incertae sedis</taxon>
        <taxon>Chytridiomycota</taxon>
        <taxon>Chytridiomycota incertae sedis</taxon>
        <taxon>Chytridiomycetes</taxon>
        <taxon>Lobulomycetales</taxon>
        <taxon>Lobulomycetaceae</taxon>
        <taxon>Clydaea</taxon>
    </lineage>
</organism>